<dbReference type="AlphaFoldDB" id="A0A1Y2I131"/>
<feature type="compositionally biased region" description="Polar residues" evidence="1">
    <location>
        <begin position="83"/>
        <end position="105"/>
    </location>
</feature>
<accession>A0A1Y2I131</accession>
<evidence type="ECO:0000313" key="3">
    <source>
        <dbReference type="Proteomes" id="UP000193411"/>
    </source>
</evidence>
<protein>
    <submittedName>
        <fullName evidence="2">Uncharacterized protein</fullName>
    </submittedName>
</protein>
<dbReference type="EMBL" id="MCFL01000006">
    <property type="protein sequence ID" value="ORZ39102.1"/>
    <property type="molecule type" value="Genomic_DNA"/>
</dbReference>
<gene>
    <name evidence="2" type="ORF">BCR44DRAFT_1427200</name>
</gene>
<reference evidence="2 3" key="1">
    <citation type="submission" date="2016-07" db="EMBL/GenBank/DDBJ databases">
        <title>Pervasive Adenine N6-methylation of Active Genes in Fungi.</title>
        <authorList>
            <consortium name="DOE Joint Genome Institute"/>
            <person name="Mondo S.J."/>
            <person name="Dannebaum R.O."/>
            <person name="Kuo R.C."/>
            <person name="Labutti K."/>
            <person name="Haridas S."/>
            <person name="Kuo A."/>
            <person name="Salamov A."/>
            <person name="Ahrendt S.R."/>
            <person name="Lipzen A."/>
            <person name="Sullivan W."/>
            <person name="Andreopoulos W.B."/>
            <person name="Clum A."/>
            <person name="Lindquist E."/>
            <person name="Daum C."/>
            <person name="Ramamoorthy G.K."/>
            <person name="Gryganskyi A."/>
            <person name="Culley D."/>
            <person name="Magnuson J.K."/>
            <person name="James T.Y."/>
            <person name="O'Malley M.A."/>
            <person name="Stajich J.E."/>
            <person name="Spatafora J.W."/>
            <person name="Visel A."/>
            <person name="Grigoriev I.V."/>
        </authorList>
    </citation>
    <scope>NUCLEOTIDE SEQUENCE [LARGE SCALE GENOMIC DNA]</scope>
    <source>
        <strain evidence="2 3">PL171</strain>
    </source>
</reference>
<comment type="caution">
    <text evidence="2">The sequence shown here is derived from an EMBL/GenBank/DDBJ whole genome shotgun (WGS) entry which is preliminary data.</text>
</comment>
<dbReference type="Proteomes" id="UP000193411">
    <property type="component" value="Unassembled WGS sequence"/>
</dbReference>
<sequence length="141" mass="15178">MCKDKLSQFDWSLGDLPNPSTAPLETATMDESRSDSGDKDMEQGGGADASETGEMDVEGQERLAQESGDGEGDEGAASRRSRNGLTSKTAKMSDTTLMQWKSSASGARWKGNGRIPSRKMSTSCRCVCFFCPGRVHCIVQL</sequence>
<proteinExistence type="predicted"/>
<organism evidence="2 3">
    <name type="scientific">Catenaria anguillulae PL171</name>
    <dbReference type="NCBI Taxonomy" id="765915"/>
    <lineage>
        <taxon>Eukaryota</taxon>
        <taxon>Fungi</taxon>
        <taxon>Fungi incertae sedis</taxon>
        <taxon>Blastocladiomycota</taxon>
        <taxon>Blastocladiomycetes</taxon>
        <taxon>Blastocladiales</taxon>
        <taxon>Catenariaceae</taxon>
        <taxon>Catenaria</taxon>
    </lineage>
</organism>
<name>A0A1Y2I131_9FUNG</name>
<evidence type="ECO:0000313" key="2">
    <source>
        <dbReference type="EMBL" id="ORZ39102.1"/>
    </source>
</evidence>
<feature type="region of interest" description="Disordered" evidence="1">
    <location>
        <begin position="1"/>
        <end position="114"/>
    </location>
</feature>
<evidence type="ECO:0000256" key="1">
    <source>
        <dbReference type="SAM" id="MobiDB-lite"/>
    </source>
</evidence>
<keyword evidence="3" id="KW-1185">Reference proteome</keyword>
<feature type="compositionally biased region" description="Basic and acidic residues" evidence="1">
    <location>
        <begin position="30"/>
        <end position="42"/>
    </location>
</feature>